<reference evidence="8 9" key="1">
    <citation type="submission" date="2020-04" db="EMBL/GenBank/DDBJ databases">
        <authorList>
            <person name="Alioto T."/>
            <person name="Alioto T."/>
            <person name="Gomez Garrido J."/>
        </authorList>
    </citation>
    <scope>NUCLEOTIDE SEQUENCE [LARGE SCALE GENOMIC DNA]</scope>
</reference>
<proteinExistence type="inferred from homology"/>
<evidence type="ECO:0000256" key="1">
    <source>
        <dbReference type="ARBA" id="ARBA00004496"/>
    </source>
</evidence>
<dbReference type="CDD" id="cd09804">
    <property type="entry name" value="Dcp1"/>
    <property type="match status" value="1"/>
</dbReference>
<dbReference type="GO" id="GO:0000184">
    <property type="term" value="P:nuclear-transcribed mRNA catabolic process, nonsense-mediated decay"/>
    <property type="evidence" value="ECO:0007669"/>
    <property type="project" value="UniProtKB-KW"/>
</dbReference>
<evidence type="ECO:0000256" key="6">
    <source>
        <dbReference type="SAM" id="MobiDB-lite"/>
    </source>
</evidence>
<accession>A0A8S1DBI9</accession>
<protein>
    <recommendedName>
        <fullName evidence="7">mRNA-decapping enzyme C-terminal domain-containing protein</fullName>
    </recommendedName>
</protein>
<dbReference type="GO" id="GO:0003729">
    <property type="term" value="F:mRNA binding"/>
    <property type="evidence" value="ECO:0007669"/>
    <property type="project" value="TreeGrafter"/>
</dbReference>
<evidence type="ECO:0000313" key="8">
    <source>
        <dbReference type="EMBL" id="CAB3378768.1"/>
    </source>
</evidence>
<dbReference type="GO" id="GO:0031087">
    <property type="term" value="P:deadenylation-independent decapping of nuclear-transcribed mRNA"/>
    <property type="evidence" value="ECO:0007669"/>
    <property type="project" value="TreeGrafter"/>
</dbReference>
<comment type="subcellular location">
    <subcellularLocation>
        <location evidence="1">Cytoplasm</location>
    </subcellularLocation>
</comment>
<dbReference type="Gene3D" id="2.30.29.30">
    <property type="entry name" value="Pleckstrin-homology domain (PH domain)/Phosphotyrosine-binding domain (PTB)"/>
    <property type="match status" value="1"/>
</dbReference>
<dbReference type="Pfam" id="PF06058">
    <property type="entry name" value="DCP1"/>
    <property type="match status" value="1"/>
</dbReference>
<dbReference type="GO" id="GO:0000932">
    <property type="term" value="C:P-body"/>
    <property type="evidence" value="ECO:0007669"/>
    <property type="project" value="TreeGrafter"/>
</dbReference>
<keyword evidence="9" id="KW-1185">Reference proteome</keyword>
<dbReference type="Proteomes" id="UP000494165">
    <property type="component" value="Unassembled WGS sequence"/>
</dbReference>
<keyword evidence="3" id="KW-0963">Cytoplasm</keyword>
<sequence>MNTAALKKVDQHMVQILDTAAHVALYSFNNDENKWEKTEIEGALFLYSRDTQPSHAFIIMNRLNTNNLVEIVKPSLDFQIKEPFLLYKTGQASIFGIWFYNKNDCHRFSQNLDKLVKSLSKSQPQKRGDGVGGVDIFGMLSKAQEDFNSKKKTSSDAPQSVMEFFAKAAPKEAFPPQPVQPVDAIKPLLMRIMSNPANTLEHIEKQQRSTTPSDLPKQQQHQPPPPQPQQAPPVTPQQMVAAPPPAPQPLPMVGMPSPVTPSAAVLFGTPPSVSSLPTLADIEANRVKVDQPALLPPNMFTNRSQEPVRWQMGDDISPLESTPKAEPVVVVKPEPLTRNQLLQAVSYLIKHDPEFVTKLHEAYVKSFNEML</sequence>
<name>A0A8S1DBI9_9INSE</name>
<organism evidence="8 9">
    <name type="scientific">Cloeon dipterum</name>
    <dbReference type="NCBI Taxonomy" id="197152"/>
    <lineage>
        <taxon>Eukaryota</taxon>
        <taxon>Metazoa</taxon>
        <taxon>Ecdysozoa</taxon>
        <taxon>Arthropoda</taxon>
        <taxon>Hexapoda</taxon>
        <taxon>Insecta</taxon>
        <taxon>Pterygota</taxon>
        <taxon>Palaeoptera</taxon>
        <taxon>Ephemeroptera</taxon>
        <taxon>Pisciforma</taxon>
        <taxon>Baetidae</taxon>
        <taxon>Cloeon</taxon>
    </lineage>
</organism>
<dbReference type="GO" id="GO:0000290">
    <property type="term" value="P:deadenylation-dependent decapping of nuclear-transcribed mRNA"/>
    <property type="evidence" value="ECO:0007669"/>
    <property type="project" value="InterPro"/>
</dbReference>
<evidence type="ECO:0000256" key="4">
    <source>
        <dbReference type="ARBA" id="ARBA00022664"/>
    </source>
</evidence>
<feature type="compositionally biased region" description="Pro residues" evidence="6">
    <location>
        <begin position="222"/>
        <end position="235"/>
    </location>
</feature>
<keyword evidence="4" id="KW-0507">mRNA processing</keyword>
<dbReference type="GO" id="GO:0006397">
    <property type="term" value="P:mRNA processing"/>
    <property type="evidence" value="ECO:0007669"/>
    <property type="project" value="UniProtKB-KW"/>
</dbReference>
<dbReference type="Pfam" id="PF16741">
    <property type="entry name" value="mRNA_decap_C"/>
    <property type="match status" value="1"/>
</dbReference>
<dbReference type="AlphaFoldDB" id="A0A8S1DBI9"/>
<feature type="domain" description="mRNA-decapping enzyme C-terminal" evidence="7">
    <location>
        <begin position="334"/>
        <end position="369"/>
    </location>
</feature>
<dbReference type="PANTHER" id="PTHR16290">
    <property type="entry name" value="TRANSCRIPTION FACTOR SMIF DECAPPING ENZYME DCP1"/>
    <property type="match status" value="1"/>
</dbReference>
<dbReference type="InterPro" id="IPR010334">
    <property type="entry name" value="Dcp1"/>
</dbReference>
<dbReference type="Gene3D" id="6.10.140.2030">
    <property type="match status" value="1"/>
</dbReference>
<evidence type="ECO:0000259" key="7">
    <source>
        <dbReference type="Pfam" id="PF16741"/>
    </source>
</evidence>
<evidence type="ECO:0000256" key="2">
    <source>
        <dbReference type="ARBA" id="ARBA00008778"/>
    </source>
</evidence>
<feature type="region of interest" description="Disordered" evidence="6">
    <location>
        <begin position="203"/>
        <end position="254"/>
    </location>
</feature>
<gene>
    <name evidence="8" type="ORF">CLODIP_2_CD09346</name>
</gene>
<dbReference type="PANTHER" id="PTHR16290:SF0">
    <property type="entry name" value="DECAPPING PROTEIN 1, ISOFORM A"/>
    <property type="match status" value="1"/>
</dbReference>
<comment type="caution">
    <text evidence="8">The sequence shown here is derived from an EMBL/GenBank/DDBJ whole genome shotgun (WGS) entry which is preliminary data.</text>
</comment>
<dbReference type="SUPFAM" id="SSF50729">
    <property type="entry name" value="PH domain-like"/>
    <property type="match status" value="1"/>
</dbReference>
<evidence type="ECO:0000313" key="9">
    <source>
        <dbReference type="Proteomes" id="UP000494165"/>
    </source>
</evidence>
<keyword evidence="5" id="KW-0866">Nonsense-mediated mRNA decay</keyword>
<dbReference type="GO" id="GO:0008047">
    <property type="term" value="F:enzyme activator activity"/>
    <property type="evidence" value="ECO:0007669"/>
    <property type="project" value="InterPro"/>
</dbReference>
<comment type="similarity">
    <text evidence="2">Belongs to the DCP1 family.</text>
</comment>
<dbReference type="EMBL" id="CADEPI010000172">
    <property type="protein sequence ID" value="CAB3378768.1"/>
    <property type="molecule type" value="Genomic_DNA"/>
</dbReference>
<dbReference type="OrthoDB" id="440673at2759"/>
<dbReference type="InterPro" id="IPR011993">
    <property type="entry name" value="PH-like_dom_sf"/>
</dbReference>
<evidence type="ECO:0000256" key="5">
    <source>
        <dbReference type="ARBA" id="ARBA00023161"/>
    </source>
</evidence>
<evidence type="ECO:0000256" key="3">
    <source>
        <dbReference type="ARBA" id="ARBA00022490"/>
    </source>
</evidence>
<dbReference type="InterPro" id="IPR031953">
    <property type="entry name" value="mRNA_decap_C"/>
</dbReference>